<evidence type="ECO:0000259" key="2">
    <source>
        <dbReference type="PROSITE" id="PS50263"/>
    </source>
</evidence>
<gene>
    <name evidence="3" type="ORF">ACFFGH_12490</name>
</gene>
<comment type="caution">
    <text evidence="3">The sequence shown here is derived from an EMBL/GenBank/DDBJ whole genome shotgun (WGS) entry which is preliminary data.</text>
</comment>
<dbReference type="PROSITE" id="PS50263">
    <property type="entry name" value="CN_HYDROLASE"/>
    <property type="match status" value="1"/>
</dbReference>
<dbReference type="Proteomes" id="UP001589896">
    <property type="component" value="Unassembled WGS sequence"/>
</dbReference>
<dbReference type="InterPro" id="IPR003010">
    <property type="entry name" value="C-N_Hydrolase"/>
</dbReference>
<dbReference type="Pfam" id="PF00795">
    <property type="entry name" value="CN_hydrolase"/>
    <property type="match status" value="1"/>
</dbReference>
<proteinExistence type="predicted"/>
<dbReference type="PANTHER" id="PTHR43674:SF2">
    <property type="entry name" value="BETA-UREIDOPROPIONASE"/>
    <property type="match status" value="1"/>
</dbReference>
<feature type="domain" description="CN hydrolase" evidence="2">
    <location>
        <begin position="3"/>
        <end position="255"/>
    </location>
</feature>
<dbReference type="RefSeq" id="WP_386668701.1">
    <property type="nucleotide sequence ID" value="NZ_JBHLTG010000002.1"/>
</dbReference>
<evidence type="ECO:0000313" key="3">
    <source>
        <dbReference type="EMBL" id="MFC0678660.1"/>
    </source>
</evidence>
<evidence type="ECO:0000313" key="4">
    <source>
        <dbReference type="Proteomes" id="UP001589896"/>
    </source>
</evidence>
<accession>A0ABV6RNU0</accession>
<dbReference type="InterPro" id="IPR036526">
    <property type="entry name" value="C-N_Hydrolase_sf"/>
</dbReference>
<dbReference type="SUPFAM" id="SSF56317">
    <property type="entry name" value="Carbon-nitrogen hydrolase"/>
    <property type="match status" value="1"/>
</dbReference>
<organism evidence="3 4">
    <name type="scientific">Lysobacter korlensis</name>
    <dbReference type="NCBI Taxonomy" id="553636"/>
    <lineage>
        <taxon>Bacteria</taxon>
        <taxon>Pseudomonadati</taxon>
        <taxon>Pseudomonadota</taxon>
        <taxon>Gammaproteobacteria</taxon>
        <taxon>Lysobacterales</taxon>
        <taxon>Lysobacteraceae</taxon>
        <taxon>Lysobacter</taxon>
    </lineage>
</organism>
<dbReference type="InterPro" id="IPR050345">
    <property type="entry name" value="Aliph_Amidase/BUP"/>
</dbReference>
<dbReference type="Gene3D" id="3.60.110.10">
    <property type="entry name" value="Carbon-nitrogen hydrolase"/>
    <property type="match status" value="1"/>
</dbReference>
<sequence>MPVVRVAITQTTWTGDKESMIAKHEQFARDAAAQGAQIICFQELFYGPYFGITEDPKYYDYAEPADGPTVQRFQKLAKELGIVMVLPIYEEDQPGVYYNTAVVVEKDGTILGKYRKHHIPHLDKFYEKFYFRPGNLGYPVFDTSAGKIGVYICYDRHFPEGWRELGLNGAEIVFNPNATKPGLSNRLWDLEQATAAAANGYFVAAPNRVGTEDNEYGDLAVTFYGTSQFADPQGNFVGERGSNEKEEVVIRDLDLDMIRQVRNQWQFYRDRRPDSYAAITKP</sequence>
<keyword evidence="1 3" id="KW-0378">Hydrolase</keyword>
<dbReference type="GO" id="GO:0016787">
    <property type="term" value="F:hydrolase activity"/>
    <property type="evidence" value="ECO:0007669"/>
    <property type="project" value="UniProtKB-KW"/>
</dbReference>
<reference evidence="3 4" key="1">
    <citation type="submission" date="2024-09" db="EMBL/GenBank/DDBJ databases">
        <authorList>
            <person name="Sun Q."/>
            <person name="Mori K."/>
        </authorList>
    </citation>
    <scope>NUCLEOTIDE SEQUENCE [LARGE SCALE GENOMIC DNA]</scope>
    <source>
        <strain evidence="3 4">KCTC 23076</strain>
    </source>
</reference>
<keyword evidence="4" id="KW-1185">Reference proteome</keyword>
<evidence type="ECO:0000256" key="1">
    <source>
        <dbReference type="ARBA" id="ARBA00022801"/>
    </source>
</evidence>
<protein>
    <submittedName>
        <fullName evidence="3">Nitrilase-related carbon-nitrogen hydrolase</fullName>
    </submittedName>
</protein>
<dbReference type="EMBL" id="JBHLTG010000002">
    <property type="protein sequence ID" value="MFC0678660.1"/>
    <property type="molecule type" value="Genomic_DNA"/>
</dbReference>
<dbReference type="PANTHER" id="PTHR43674">
    <property type="entry name" value="NITRILASE C965.09-RELATED"/>
    <property type="match status" value="1"/>
</dbReference>
<name>A0ABV6RNU0_9GAMM</name>